<accession>A0A2P6NF48</accession>
<keyword evidence="4" id="KW-0853">WD repeat</keyword>
<evidence type="ECO:0000256" key="4">
    <source>
        <dbReference type="PROSITE-ProRule" id="PRU00221"/>
    </source>
</evidence>
<dbReference type="GO" id="GO:0030992">
    <property type="term" value="C:intraciliary transport particle B"/>
    <property type="evidence" value="ECO:0007669"/>
    <property type="project" value="TreeGrafter"/>
</dbReference>
<name>A0A2P6NF48_9EUKA</name>
<dbReference type="SUPFAM" id="SSF50978">
    <property type="entry name" value="WD40 repeat-like"/>
    <property type="match status" value="1"/>
</dbReference>
<dbReference type="GO" id="GO:0060271">
    <property type="term" value="P:cilium assembly"/>
    <property type="evidence" value="ECO:0007669"/>
    <property type="project" value="TreeGrafter"/>
</dbReference>
<organism evidence="7 8">
    <name type="scientific">Planoprotostelium fungivorum</name>
    <dbReference type="NCBI Taxonomy" id="1890364"/>
    <lineage>
        <taxon>Eukaryota</taxon>
        <taxon>Amoebozoa</taxon>
        <taxon>Evosea</taxon>
        <taxon>Variosea</taxon>
        <taxon>Cavosteliida</taxon>
        <taxon>Cavosteliaceae</taxon>
        <taxon>Planoprotostelium</taxon>
    </lineage>
</organism>
<feature type="repeat" description="WD" evidence="4">
    <location>
        <begin position="192"/>
        <end position="224"/>
    </location>
</feature>
<proteinExistence type="predicted"/>
<dbReference type="InterPro" id="IPR036322">
    <property type="entry name" value="WD40_repeat_dom_sf"/>
</dbReference>
<dbReference type="PROSITE" id="PS50294">
    <property type="entry name" value="WD_REPEATS_REGION"/>
    <property type="match status" value="2"/>
</dbReference>
<dbReference type="Gene3D" id="2.130.10.10">
    <property type="entry name" value="YVTN repeat-like/Quinoprotein amine dehydrogenase"/>
    <property type="match status" value="2"/>
</dbReference>
<dbReference type="STRING" id="1890364.A0A2P6NF48"/>
<feature type="repeat" description="WD" evidence="4">
    <location>
        <begin position="109"/>
        <end position="141"/>
    </location>
</feature>
<feature type="domain" description="IFT80 second beta-propeller" evidence="5">
    <location>
        <begin position="308"/>
        <end position="589"/>
    </location>
</feature>
<evidence type="ECO:0000313" key="7">
    <source>
        <dbReference type="EMBL" id="PRP82583.1"/>
    </source>
</evidence>
<dbReference type="SMART" id="SM00320">
    <property type="entry name" value="WD40"/>
    <property type="match status" value="5"/>
</dbReference>
<evidence type="ECO:0000313" key="8">
    <source>
        <dbReference type="Proteomes" id="UP000241769"/>
    </source>
</evidence>
<dbReference type="PROSITE" id="PS50082">
    <property type="entry name" value="WD_REPEATS_2"/>
    <property type="match status" value="2"/>
</dbReference>
<dbReference type="InParanoid" id="A0A2P6NF48"/>
<protein>
    <recommendedName>
        <fullName evidence="9">Intraflagellar transport protein 80</fullName>
    </recommendedName>
</protein>
<dbReference type="AlphaFoldDB" id="A0A2P6NF48"/>
<dbReference type="InterPro" id="IPR015943">
    <property type="entry name" value="WD40/YVTN_repeat-like_dom_sf"/>
</dbReference>
<dbReference type="FunFam" id="1.25.40.470:FF:000007">
    <property type="entry name" value="Intraflagellar transport 80 homolog (Chlamydomonas)"/>
    <property type="match status" value="1"/>
</dbReference>
<dbReference type="InterPro" id="IPR056157">
    <property type="entry name" value="TPR_IFT80_172_dom"/>
</dbReference>
<dbReference type="FunFam" id="2.130.10.10:FF:000463">
    <property type="entry name" value="intraflagellar transport protein 80 homolog"/>
    <property type="match status" value="1"/>
</dbReference>
<comment type="subcellular location">
    <subcellularLocation>
        <location evidence="1">Cell projection</location>
        <location evidence="1">Cilium</location>
    </subcellularLocation>
</comment>
<dbReference type="InterPro" id="IPR001680">
    <property type="entry name" value="WD40_rpt"/>
</dbReference>
<dbReference type="Gene3D" id="1.25.40.470">
    <property type="match status" value="1"/>
</dbReference>
<sequence>MRLKVAQATVTRKIAPFFRCLTLLDKDIVTALGWTSTNELVSVGDDKVFQKWNSEGEALAQMCTLDTYVTDIHWAPIKKGANAETLVAACTDGSFRLIGKNGKIEKTVEKAHTGAVTASRWSYDATSLITAGEDGNLKVWSRLGVFRSTLLSVGSCIYSVAWGPNNDQILLAVGKELIIKPINPPTAKQMQWKAHDGTVLKVDWNPVNNMIISAGEDCKYKVWDAYGRLLYQSQASDSITTSVAWAPDGELFAVGSFNTIQLCDKTGWSYSRERTTSGSLFNLAWTTDGTGIAGAGGNGSVVFGHIIDRRIEWQNFVASLDQNNHVIVQDCNTDTLEELSFRDRVIKLSLGFDYLVVATSTQCSIYNIQTWSSPVAFDLKDTVNLIIQSQKHFLTVDNINGINLYNYEGRFLSNPKFALRTEFSNEQTMSLSNDYLAILERSDRKSIHILDLATGKATEPIRHSCEINEIFMNQYGGAPHRKVGFIDKNHDLYIAQVLKAAPVKLASMVNSAMWNDKTDMLAAIVDGAFVVWLYPNCVFFDKDLTYTTRTQKENTLDFGKDPHITSFFGKTCTVRRTDGASLTTSVTIYPLMLYEYCEKGDYEKAVRLCRFVKNHVLWATLAAAAVDGNDLNTAEVAFAAVEEVDKLQFITHIKQIPSLEGRSAEMYIYKGQIREAETILLQAGLVFRAIKLNIRLYKALELAVRYKVHVDTVLAYRNRYLTSWNKTEDLPEFIKQSNNFPTIEWEEIKAKMKAEKDREGNR</sequence>
<evidence type="ECO:0000256" key="2">
    <source>
        <dbReference type="ARBA" id="ARBA00023069"/>
    </source>
</evidence>
<evidence type="ECO:0000256" key="3">
    <source>
        <dbReference type="ARBA" id="ARBA00023273"/>
    </source>
</evidence>
<dbReference type="EMBL" id="MDYQ01000100">
    <property type="protein sequence ID" value="PRP82583.1"/>
    <property type="molecule type" value="Genomic_DNA"/>
</dbReference>
<keyword evidence="3" id="KW-0966">Cell projection</keyword>
<dbReference type="SUPFAM" id="SSF50998">
    <property type="entry name" value="Quinoprotein alcohol dehydrogenase-like"/>
    <property type="match status" value="1"/>
</dbReference>
<dbReference type="InterPro" id="IPR056456">
    <property type="entry name" value="Beta-prop_IFT80_2nd"/>
</dbReference>
<evidence type="ECO:0000256" key="1">
    <source>
        <dbReference type="ARBA" id="ARBA00004138"/>
    </source>
</evidence>
<dbReference type="PANTHER" id="PTHR24098:SF0">
    <property type="entry name" value="OUTER SEGMENT 5"/>
    <property type="match status" value="1"/>
</dbReference>
<dbReference type="PANTHER" id="PTHR24098">
    <property type="entry name" value="OUTER SEGMENT 5"/>
    <property type="match status" value="1"/>
</dbReference>
<evidence type="ECO:0008006" key="9">
    <source>
        <dbReference type="Google" id="ProtNLM"/>
    </source>
</evidence>
<dbReference type="GO" id="GO:0005929">
    <property type="term" value="C:cilium"/>
    <property type="evidence" value="ECO:0007669"/>
    <property type="project" value="UniProtKB-SubCell"/>
</dbReference>
<feature type="domain" description="IFT80/172/WDR35 TPR" evidence="6">
    <location>
        <begin position="617"/>
        <end position="759"/>
    </location>
</feature>
<dbReference type="OrthoDB" id="408728at2759"/>
<dbReference type="Pfam" id="PF23335">
    <property type="entry name" value="Beta-prop_IFT80_2nd"/>
    <property type="match status" value="1"/>
</dbReference>
<dbReference type="Proteomes" id="UP000241769">
    <property type="component" value="Unassembled WGS sequence"/>
</dbReference>
<dbReference type="Pfam" id="PF23387">
    <property type="entry name" value="TPR_IFT80_172"/>
    <property type="match status" value="1"/>
</dbReference>
<dbReference type="InterPro" id="IPR011047">
    <property type="entry name" value="Quinoprotein_ADH-like_sf"/>
</dbReference>
<comment type="caution">
    <text evidence="7">The sequence shown here is derived from an EMBL/GenBank/DDBJ whole genome shotgun (WGS) entry which is preliminary data.</text>
</comment>
<keyword evidence="8" id="KW-1185">Reference proteome</keyword>
<evidence type="ECO:0000259" key="5">
    <source>
        <dbReference type="Pfam" id="PF23335"/>
    </source>
</evidence>
<evidence type="ECO:0000259" key="6">
    <source>
        <dbReference type="Pfam" id="PF23387"/>
    </source>
</evidence>
<keyword evidence="2" id="KW-0969">Cilium</keyword>
<dbReference type="Pfam" id="PF00400">
    <property type="entry name" value="WD40"/>
    <property type="match status" value="2"/>
</dbReference>
<reference evidence="7 8" key="1">
    <citation type="journal article" date="2018" name="Genome Biol. Evol.">
        <title>Multiple Roots of Fruiting Body Formation in Amoebozoa.</title>
        <authorList>
            <person name="Hillmann F."/>
            <person name="Forbes G."/>
            <person name="Novohradska S."/>
            <person name="Ferling I."/>
            <person name="Riege K."/>
            <person name="Groth M."/>
            <person name="Westermann M."/>
            <person name="Marz M."/>
            <person name="Spaller T."/>
            <person name="Winckler T."/>
            <person name="Schaap P."/>
            <person name="Glockner G."/>
        </authorList>
    </citation>
    <scope>NUCLEOTIDE SEQUENCE [LARGE SCALE GENOMIC DNA]</scope>
    <source>
        <strain evidence="7 8">Jena</strain>
    </source>
</reference>
<gene>
    <name evidence="7" type="ORF">PROFUN_04888</name>
</gene>